<keyword evidence="3" id="KW-0479">Metal-binding</keyword>
<evidence type="ECO:0000256" key="7">
    <source>
        <dbReference type="PROSITE-ProRule" id="PRU00288"/>
    </source>
</evidence>
<keyword evidence="2" id="KW-0343">GTPase activation</keyword>
<evidence type="ECO:0000256" key="5">
    <source>
        <dbReference type="ARBA" id="ARBA00022833"/>
    </source>
</evidence>
<evidence type="ECO:0000259" key="8">
    <source>
        <dbReference type="PROSITE" id="PS50115"/>
    </source>
</evidence>
<dbReference type="PROSITE" id="PS50115">
    <property type="entry name" value="ARFGAP"/>
    <property type="match status" value="1"/>
</dbReference>
<dbReference type="InterPro" id="IPR038508">
    <property type="entry name" value="ArfGAP_dom_sf"/>
</dbReference>
<evidence type="ECO:0000313" key="10">
    <source>
        <dbReference type="Proteomes" id="UP000694416"/>
    </source>
</evidence>
<evidence type="ECO:0000256" key="4">
    <source>
        <dbReference type="ARBA" id="ARBA00022771"/>
    </source>
</evidence>
<keyword evidence="4 7" id="KW-0863">Zinc-finger</keyword>
<dbReference type="AlphaFoldDB" id="A0A8C9H525"/>
<keyword evidence="10" id="KW-1185">Reference proteome</keyword>
<reference evidence="9" key="1">
    <citation type="submission" date="2025-08" db="UniProtKB">
        <authorList>
            <consortium name="Ensembl"/>
        </authorList>
    </citation>
    <scope>IDENTIFICATION</scope>
</reference>
<accession>A0A8C9H525</accession>
<keyword evidence="6" id="KW-0813">Transport</keyword>
<dbReference type="SMART" id="SM00105">
    <property type="entry name" value="ArfGap"/>
    <property type="match status" value="1"/>
</dbReference>
<comment type="subcellular location">
    <subcellularLocation>
        <location evidence="1">Golgi apparatus membrane</location>
        <topology evidence="1">Peripheral membrane protein</topology>
        <orientation evidence="1">Cytoplasmic side</orientation>
    </subcellularLocation>
</comment>
<dbReference type="Pfam" id="PF01412">
    <property type="entry name" value="ArfGap"/>
    <property type="match status" value="1"/>
</dbReference>
<dbReference type="GO" id="GO:0008270">
    <property type="term" value="F:zinc ion binding"/>
    <property type="evidence" value="ECO:0007669"/>
    <property type="project" value="UniProtKB-KW"/>
</dbReference>
<dbReference type="PANTHER" id="PTHR45686:SF4">
    <property type="entry name" value="ADP-RIBOSYLATION FACTOR GTPASE ACTIVATING PROTEIN 3, ISOFORM H"/>
    <property type="match status" value="1"/>
</dbReference>
<protein>
    <recommendedName>
        <fullName evidence="8">Arf-GAP domain-containing protein</fullName>
    </recommendedName>
</protein>
<sequence>MKKNLIVEILDYQQDDRGYVLDSLKDQTFKTLLSKNENKVCFDCGNKNPKWLSITYAIFICLNCSGKHRQLGTHISFVRSTGMDKFTTKQLVRVCLGGNLNANMFLKKNQNSNSMVDYSSHNCLKYKIYLDNLLEETLAKYGNSEILKKTEMQKNINNNYNYNNSSGNNTYGSNSSFSSAKSYNSNNQINNMKNVLNKQTIDLISDDLRPKSEMNNEIGNNMNKQNNIISSSNMLENFNNPTRQFISTNDNSEPIHFMEDNKIFFNNNNKNFKAKKIDINFDDVLFENNELYTSTTNKNNMENNKKNVIAVDNSNFNKLNNAFSEYDSSNYNNTGERDSAGLIYNKGCTSYGTENKRNVNIFNKASDIYNEGYNVNYNTSSNILNMNNSNLNLNIKNDSKLNKFKDCKSIRSDQYFYDETQHQEEEPVMRNVHIQDSISSDEYFNKNVNNRKGLWNLDENTIQNLQGLTVTAKEGLSNLVTAGSEALYKAKEWFNN</sequence>
<dbReference type="PANTHER" id="PTHR45686">
    <property type="entry name" value="ADP-RIBOSYLATION FACTOR GTPASE ACTIVATING PROTEIN 3, ISOFORM H-RELATED"/>
    <property type="match status" value="1"/>
</dbReference>
<dbReference type="InterPro" id="IPR001164">
    <property type="entry name" value="ArfGAP_dom"/>
</dbReference>
<organism evidence="9 10">
    <name type="scientific">Piliocolobus tephrosceles</name>
    <name type="common">Ugandan red Colobus</name>
    <dbReference type="NCBI Taxonomy" id="591936"/>
    <lineage>
        <taxon>Eukaryota</taxon>
        <taxon>Metazoa</taxon>
        <taxon>Chordata</taxon>
        <taxon>Craniata</taxon>
        <taxon>Vertebrata</taxon>
        <taxon>Euteleostomi</taxon>
        <taxon>Mammalia</taxon>
        <taxon>Eutheria</taxon>
        <taxon>Euarchontoglires</taxon>
        <taxon>Primates</taxon>
        <taxon>Haplorrhini</taxon>
        <taxon>Catarrhini</taxon>
        <taxon>Cercopithecidae</taxon>
        <taxon>Colobinae</taxon>
        <taxon>Piliocolobus</taxon>
    </lineage>
</organism>
<evidence type="ECO:0000256" key="6">
    <source>
        <dbReference type="ARBA" id="ARBA00022892"/>
    </source>
</evidence>
<dbReference type="SUPFAM" id="SSF57863">
    <property type="entry name" value="ArfGap/RecO-like zinc finger"/>
    <property type="match status" value="1"/>
</dbReference>
<proteinExistence type="predicted"/>
<dbReference type="Proteomes" id="UP000694416">
    <property type="component" value="Unplaced"/>
</dbReference>
<dbReference type="CDD" id="cd08831">
    <property type="entry name" value="ArfGap_ArfGap2_3_like"/>
    <property type="match status" value="1"/>
</dbReference>
<name>A0A8C9H525_9PRIM</name>
<dbReference type="InterPro" id="IPR037278">
    <property type="entry name" value="ARFGAP/RecO"/>
</dbReference>
<keyword evidence="5" id="KW-0862">Zinc</keyword>
<evidence type="ECO:0000313" key="9">
    <source>
        <dbReference type="Ensembl" id="ENSPTEP00000014945.1"/>
    </source>
</evidence>
<evidence type="ECO:0000256" key="1">
    <source>
        <dbReference type="ARBA" id="ARBA00004255"/>
    </source>
</evidence>
<dbReference type="PRINTS" id="PR00405">
    <property type="entry name" value="REVINTRACTNG"/>
</dbReference>
<dbReference type="GO" id="GO:0000139">
    <property type="term" value="C:Golgi membrane"/>
    <property type="evidence" value="ECO:0007669"/>
    <property type="project" value="UniProtKB-SubCell"/>
</dbReference>
<feature type="domain" description="Arf-GAP" evidence="8">
    <location>
        <begin position="26"/>
        <end position="109"/>
    </location>
</feature>
<dbReference type="GO" id="GO:0048205">
    <property type="term" value="P:COPI coating of Golgi vesicle"/>
    <property type="evidence" value="ECO:0007669"/>
    <property type="project" value="TreeGrafter"/>
</dbReference>
<reference evidence="9" key="2">
    <citation type="submission" date="2025-09" db="UniProtKB">
        <authorList>
            <consortium name="Ensembl"/>
        </authorList>
    </citation>
    <scope>IDENTIFICATION</scope>
</reference>
<dbReference type="GO" id="GO:0005096">
    <property type="term" value="F:GTPase activator activity"/>
    <property type="evidence" value="ECO:0007669"/>
    <property type="project" value="UniProtKB-KW"/>
</dbReference>
<evidence type="ECO:0000256" key="2">
    <source>
        <dbReference type="ARBA" id="ARBA00022468"/>
    </source>
</evidence>
<keyword evidence="6" id="KW-0931">ER-Golgi transport</keyword>
<dbReference type="Gene3D" id="1.10.220.150">
    <property type="entry name" value="Arf GTPase activating protein"/>
    <property type="match status" value="1"/>
</dbReference>
<dbReference type="Ensembl" id="ENSPTET00000022361.1">
    <property type="protein sequence ID" value="ENSPTEP00000014945.1"/>
    <property type="gene ID" value="ENSPTEG00000016653.1"/>
</dbReference>
<evidence type="ECO:0000256" key="3">
    <source>
        <dbReference type="ARBA" id="ARBA00022723"/>
    </source>
</evidence>